<keyword evidence="2" id="KW-0540">Nuclease</keyword>
<dbReference type="AlphaFoldDB" id="A0AA96GE79"/>
<protein>
    <submittedName>
        <fullName evidence="2">Endonuclease/exonuclease/phosphatase family protein</fullName>
    </submittedName>
</protein>
<dbReference type="RefSeq" id="WP_312644107.1">
    <property type="nucleotide sequence ID" value="NZ_CP116967.1"/>
</dbReference>
<dbReference type="PANTHER" id="PTHR14859:SF1">
    <property type="entry name" value="PGAP2-INTERACTING PROTEIN"/>
    <property type="match status" value="1"/>
</dbReference>
<proteinExistence type="predicted"/>
<accession>A0AA96GE79</accession>
<dbReference type="KEGG" id="nall:PP769_01000"/>
<name>A0AA96GE79_9BACT</name>
<dbReference type="InterPro" id="IPR051916">
    <property type="entry name" value="GPI-anchor_lipid_remodeler"/>
</dbReference>
<evidence type="ECO:0000259" key="1">
    <source>
        <dbReference type="Pfam" id="PF03372"/>
    </source>
</evidence>
<organism evidence="2 3">
    <name type="scientific">Candidatus Nitrospira allomarina</name>
    <dbReference type="NCBI Taxonomy" id="3020900"/>
    <lineage>
        <taxon>Bacteria</taxon>
        <taxon>Pseudomonadati</taxon>
        <taxon>Nitrospirota</taxon>
        <taxon>Nitrospiria</taxon>
        <taxon>Nitrospirales</taxon>
        <taxon>Nitrospiraceae</taxon>
        <taxon>Nitrospira</taxon>
    </lineage>
</organism>
<dbReference type="PANTHER" id="PTHR14859">
    <property type="entry name" value="CALCOFLUOR WHITE HYPERSENSITIVE PROTEIN PRECURSOR"/>
    <property type="match status" value="1"/>
</dbReference>
<reference evidence="2 3" key="1">
    <citation type="submission" date="2023-01" db="EMBL/GenBank/DDBJ databases">
        <title>Cultivation and genomic characterization of new, ubiquitous marine nitrite-oxidizing bacteria from the Nitrospirales.</title>
        <authorList>
            <person name="Mueller A.J."/>
            <person name="Daebeler A."/>
            <person name="Herbold C.W."/>
            <person name="Kirkegaard R.H."/>
            <person name="Daims H."/>
        </authorList>
    </citation>
    <scope>NUCLEOTIDE SEQUENCE [LARGE SCALE GENOMIC DNA]</scope>
    <source>
        <strain evidence="2 3">VA</strain>
    </source>
</reference>
<dbReference type="SUPFAM" id="SSF56219">
    <property type="entry name" value="DNase I-like"/>
    <property type="match status" value="1"/>
</dbReference>
<dbReference type="InterPro" id="IPR005135">
    <property type="entry name" value="Endo/exonuclease/phosphatase"/>
</dbReference>
<sequence length="250" mass="28627">MARTLQQVPLPPTSLDIRIVTYNIHRCCGMDRRIMPRRIAEVLSDLHPDVIALQEVLGLGPKGRGQDELLGALMGMGWVMASARLRHGYPFGNMILSRFPIVNDAQHDLTWRTRRGRCCQRADLRLGNQTLHVYNVHMGTGLRERKYQAERLAMILDQHQGAGPKIILGDFNEWGRGVTTDILTPRFQSLDIRPFVKRRRTYPGFLPLLHLDHIFYEGRIDVNHVHLPKSRAALIASDHLPLVADLRIRF</sequence>
<keyword evidence="3" id="KW-1185">Reference proteome</keyword>
<evidence type="ECO:0000313" key="2">
    <source>
        <dbReference type="EMBL" id="WNM58370.1"/>
    </source>
</evidence>
<dbReference type="GO" id="GO:0016020">
    <property type="term" value="C:membrane"/>
    <property type="evidence" value="ECO:0007669"/>
    <property type="project" value="GOC"/>
</dbReference>
<feature type="domain" description="Endonuclease/exonuclease/phosphatase" evidence="1">
    <location>
        <begin position="21"/>
        <end position="239"/>
    </location>
</feature>
<dbReference type="Proteomes" id="UP001302719">
    <property type="component" value="Chromosome"/>
</dbReference>
<evidence type="ECO:0000313" key="3">
    <source>
        <dbReference type="Proteomes" id="UP001302719"/>
    </source>
</evidence>
<keyword evidence="2" id="KW-0378">Hydrolase</keyword>
<dbReference type="EMBL" id="CP116967">
    <property type="protein sequence ID" value="WNM58370.1"/>
    <property type="molecule type" value="Genomic_DNA"/>
</dbReference>
<dbReference type="GO" id="GO:0006506">
    <property type="term" value="P:GPI anchor biosynthetic process"/>
    <property type="evidence" value="ECO:0007669"/>
    <property type="project" value="TreeGrafter"/>
</dbReference>
<dbReference type="InterPro" id="IPR036691">
    <property type="entry name" value="Endo/exonu/phosph_ase_sf"/>
</dbReference>
<dbReference type="Gene3D" id="3.60.10.10">
    <property type="entry name" value="Endonuclease/exonuclease/phosphatase"/>
    <property type="match status" value="1"/>
</dbReference>
<keyword evidence="2" id="KW-0255">Endonuclease</keyword>
<dbReference type="Pfam" id="PF03372">
    <property type="entry name" value="Exo_endo_phos"/>
    <property type="match status" value="1"/>
</dbReference>
<dbReference type="GO" id="GO:0004519">
    <property type="term" value="F:endonuclease activity"/>
    <property type="evidence" value="ECO:0007669"/>
    <property type="project" value="UniProtKB-KW"/>
</dbReference>
<gene>
    <name evidence="2" type="ORF">PP769_01000</name>
</gene>